<keyword evidence="13" id="KW-1185">Reference proteome</keyword>
<gene>
    <name evidence="12" type="primary">ykuD</name>
    <name evidence="12" type="ORF">Q31a_11480</name>
</gene>
<protein>
    <submittedName>
        <fullName evidence="12">L,D-transpeptidase YkuD</fullName>
        <ecNumber evidence="12">2.-.-.-</ecNumber>
    </submittedName>
</protein>
<dbReference type="GO" id="GO:0071972">
    <property type="term" value="F:peptidoglycan L,D-transpeptidase activity"/>
    <property type="evidence" value="ECO:0007669"/>
    <property type="project" value="TreeGrafter"/>
</dbReference>
<feature type="domain" description="LysM" evidence="10">
    <location>
        <begin position="292"/>
        <end position="336"/>
    </location>
</feature>
<dbReference type="GO" id="GO:0016757">
    <property type="term" value="F:glycosyltransferase activity"/>
    <property type="evidence" value="ECO:0007669"/>
    <property type="project" value="UniProtKB-KW"/>
</dbReference>
<dbReference type="SUPFAM" id="SSF141523">
    <property type="entry name" value="L,D-transpeptidase catalytic domain-like"/>
    <property type="match status" value="1"/>
</dbReference>
<dbReference type="InterPro" id="IPR050979">
    <property type="entry name" value="LD-transpeptidase"/>
</dbReference>
<dbReference type="PANTHER" id="PTHR30582:SF24">
    <property type="entry name" value="L,D-TRANSPEPTIDASE ERFK_SRFK-RELATED"/>
    <property type="match status" value="1"/>
</dbReference>
<dbReference type="EMBL" id="CP036298">
    <property type="protein sequence ID" value="QDV22856.1"/>
    <property type="molecule type" value="Genomic_DNA"/>
</dbReference>
<dbReference type="EC" id="2.-.-.-" evidence="12"/>
<evidence type="ECO:0000256" key="2">
    <source>
        <dbReference type="ARBA" id="ARBA00005992"/>
    </source>
</evidence>
<comment type="pathway">
    <text evidence="1 9">Cell wall biogenesis; peptidoglycan biosynthesis.</text>
</comment>
<dbReference type="InterPro" id="IPR038063">
    <property type="entry name" value="Transpep_catalytic_dom"/>
</dbReference>
<keyword evidence="5" id="KW-0378">Hydrolase</keyword>
<evidence type="ECO:0000256" key="8">
    <source>
        <dbReference type="ARBA" id="ARBA00023316"/>
    </source>
</evidence>
<evidence type="ECO:0000259" key="11">
    <source>
        <dbReference type="PROSITE" id="PS52029"/>
    </source>
</evidence>
<dbReference type="UniPathway" id="UPA00219"/>
<dbReference type="AlphaFoldDB" id="A0A518G2M3"/>
<evidence type="ECO:0000256" key="3">
    <source>
        <dbReference type="ARBA" id="ARBA00022676"/>
    </source>
</evidence>
<evidence type="ECO:0000313" key="13">
    <source>
        <dbReference type="Proteomes" id="UP000318017"/>
    </source>
</evidence>
<dbReference type="GO" id="GO:0071555">
    <property type="term" value="P:cell wall organization"/>
    <property type="evidence" value="ECO:0007669"/>
    <property type="project" value="UniProtKB-UniRule"/>
</dbReference>
<dbReference type="PROSITE" id="PS52029">
    <property type="entry name" value="LD_TPASE"/>
    <property type="match status" value="1"/>
</dbReference>
<evidence type="ECO:0000256" key="7">
    <source>
        <dbReference type="ARBA" id="ARBA00022984"/>
    </source>
</evidence>
<accession>A0A518G2M3</accession>
<evidence type="ECO:0000256" key="1">
    <source>
        <dbReference type="ARBA" id="ARBA00004752"/>
    </source>
</evidence>
<dbReference type="CDD" id="cd16913">
    <property type="entry name" value="YkuD_like"/>
    <property type="match status" value="1"/>
</dbReference>
<dbReference type="SUPFAM" id="SSF54106">
    <property type="entry name" value="LysM domain"/>
    <property type="match status" value="1"/>
</dbReference>
<organism evidence="12 13">
    <name type="scientific">Aureliella helgolandensis</name>
    <dbReference type="NCBI Taxonomy" id="2527968"/>
    <lineage>
        <taxon>Bacteria</taxon>
        <taxon>Pseudomonadati</taxon>
        <taxon>Planctomycetota</taxon>
        <taxon>Planctomycetia</taxon>
        <taxon>Pirellulales</taxon>
        <taxon>Pirellulaceae</taxon>
        <taxon>Aureliella</taxon>
    </lineage>
</organism>
<dbReference type="GO" id="GO:0008360">
    <property type="term" value="P:regulation of cell shape"/>
    <property type="evidence" value="ECO:0007669"/>
    <property type="project" value="UniProtKB-UniRule"/>
</dbReference>
<evidence type="ECO:0000313" key="12">
    <source>
        <dbReference type="EMBL" id="QDV22856.1"/>
    </source>
</evidence>
<keyword evidence="7 9" id="KW-0573">Peptidoglycan synthesis</keyword>
<evidence type="ECO:0000259" key="10">
    <source>
        <dbReference type="PROSITE" id="PS51782"/>
    </source>
</evidence>
<dbReference type="PANTHER" id="PTHR30582">
    <property type="entry name" value="L,D-TRANSPEPTIDASE"/>
    <property type="match status" value="1"/>
</dbReference>
<dbReference type="GO" id="GO:0018104">
    <property type="term" value="P:peptidoglycan-protein cross-linking"/>
    <property type="evidence" value="ECO:0007669"/>
    <property type="project" value="TreeGrafter"/>
</dbReference>
<proteinExistence type="inferred from homology"/>
<reference evidence="12 13" key="1">
    <citation type="submission" date="2019-02" db="EMBL/GenBank/DDBJ databases">
        <title>Deep-cultivation of Planctomycetes and their phenomic and genomic characterization uncovers novel biology.</title>
        <authorList>
            <person name="Wiegand S."/>
            <person name="Jogler M."/>
            <person name="Boedeker C."/>
            <person name="Pinto D."/>
            <person name="Vollmers J."/>
            <person name="Rivas-Marin E."/>
            <person name="Kohn T."/>
            <person name="Peeters S.H."/>
            <person name="Heuer A."/>
            <person name="Rast P."/>
            <person name="Oberbeckmann S."/>
            <person name="Bunk B."/>
            <person name="Jeske O."/>
            <person name="Meyerdierks A."/>
            <person name="Storesund J.E."/>
            <person name="Kallscheuer N."/>
            <person name="Luecker S."/>
            <person name="Lage O.M."/>
            <person name="Pohl T."/>
            <person name="Merkel B.J."/>
            <person name="Hornburger P."/>
            <person name="Mueller R.-W."/>
            <person name="Bruemmer F."/>
            <person name="Labrenz M."/>
            <person name="Spormann A.M."/>
            <person name="Op den Camp H."/>
            <person name="Overmann J."/>
            <person name="Amann R."/>
            <person name="Jetten M.S.M."/>
            <person name="Mascher T."/>
            <person name="Medema M.H."/>
            <person name="Devos D.P."/>
            <person name="Kaster A.-K."/>
            <person name="Ovreas L."/>
            <person name="Rohde M."/>
            <person name="Galperin M.Y."/>
            <person name="Jogler C."/>
        </authorList>
    </citation>
    <scope>NUCLEOTIDE SEQUENCE [LARGE SCALE GENOMIC DNA]</scope>
    <source>
        <strain evidence="12 13">Q31a</strain>
    </source>
</reference>
<comment type="similarity">
    <text evidence="2">Belongs to the YkuD family.</text>
</comment>
<dbReference type="Pfam" id="PF03734">
    <property type="entry name" value="YkuD"/>
    <property type="match status" value="1"/>
</dbReference>
<dbReference type="KEGG" id="ahel:Q31a_11480"/>
<keyword evidence="8 9" id="KW-0961">Cell wall biogenesis/degradation</keyword>
<feature type="active site" description="Nucleophile" evidence="9">
    <location>
        <position position="436"/>
    </location>
</feature>
<sequence length="461" mass="48670">MQTIKTGVVVALLMAVCYGAFVALNAPEPELPEELRQWAADAEGLGDMLDIEFAPADSSATLKQLPVSKSNNLPSFSPASNAAQAAAKFPDEDLALALPKFDKDGQVAAGDAGASAPTVDNETPIQAKRDSAAPPPTFPSFPPAALADVPAEKEAGTGALAAPQTDAFQGPDGMAVRVGTGNVKPPAQVVSSKTDVHATNSSADQSWQLPLLEEDADAPSSAEPALPTLPFVQARDEALRKARDGKLAAALKQLSPYYNSPELTHTEHTDLVDILDALSREVIYSSRHLLTSAYVVESKETIESVAAKYQIAPELLAKINQIGNSKTLASGSELKVIPGPFRAQLSLVRGELTVFLGEMYAGRFPVALGKDPVPSAGTFEVVDRRKDRVYYGRGGTILTAEDRRNPYGGYWLNLGHEMCIHGTAEAPSADLNDAGCISLAPLDAADVYDILTQGSQVTIVR</sequence>
<dbReference type="InterPro" id="IPR005490">
    <property type="entry name" value="LD_TPept_cat_dom"/>
</dbReference>
<dbReference type="Gene3D" id="2.40.440.10">
    <property type="entry name" value="L,D-transpeptidase catalytic domain-like"/>
    <property type="match status" value="1"/>
</dbReference>
<dbReference type="InterPro" id="IPR018392">
    <property type="entry name" value="LysM"/>
</dbReference>
<keyword evidence="3" id="KW-0328">Glycosyltransferase</keyword>
<name>A0A518G2M3_9BACT</name>
<dbReference type="Proteomes" id="UP000318017">
    <property type="component" value="Chromosome"/>
</dbReference>
<evidence type="ECO:0000256" key="9">
    <source>
        <dbReference type="PROSITE-ProRule" id="PRU01373"/>
    </source>
</evidence>
<dbReference type="GO" id="GO:0005576">
    <property type="term" value="C:extracellular region"/>
    <property type="evidence" value="ECO:0007669"/>
    <property type="project" value="TreeGrafter"/>
</dbReference>
<dbReference type="PROSITE" id="PS51782">
    <property type="entry name" value="LYSM"/>
    <property type="match status" value="1"/>
</dbReference>
<keyword evidence="4 12" id="KW-0808">Transferase</keyword>
<keyword evidence="6 9" id="KW-0133">Cell shape</keyword>
<dbReference type="InterPro" id="IPR036779">
    <property type="entry name" value="LysM_dom_sf"/>
</dbReference>
<feature type="domain" description="L,D-TPase catalytic" evidence="11">
    <location>
        <begin position="341"/>
        <end position="460"/>
    </location>
</feature>
<dbReference type="Pfam" id="PF01476">
    <property type="entry name" value="LysM"/>
    <property type="match status" value="1"/>
</dbReference>
<dbReference type="OrthoDB" id="9787225at2"/>
<dbReference type="Gene3D" id="3.10.350.10">
    <property type="entry name" value="LysM domain"/>
    <property type="match status" value="1"/>
</dbReference>
<evidence type="ECO:0000256" key="4">
    <source>
        <dbReference type="ARBA" id="ARBA00022679"/>
    </source>
</evidence>
<dbReference type="RefSeq" id="WP_145075048.1">
    <property type="nucleotide sequence ID" value="NZ_CP036298.1"/>
</dbReference>
<feature type="active site" description="Proton donor/acceptor" evidence="9">
    <location>
        <position position="421"/>
    </location>
</feature>
<evidence type="ECO:0000256" key="6">
    <source>
        <dbReference type="ARBA" id="ARBA00022960"/>
    </source>
</evidence>
<evidence type="ECO:0000256" key="5">
    <source>
        <dbReference type="ARBA" id="ARBA00022801"/>
    </source>
</evidence>